<dbReference type="EMBL" id="QREI01000006">
    <property type="protein sequence ID" value="REE08698.1"/>
    <property type="molecule type" value="Genomic_DNA"/>
</dbReference>
<reference evidence="1 2" key="1">
    <citation type="submission" date="2018-07" db="EMBL/GenBank/DDBJ databases">
        <title>Genomic Encyclopedia of Type Strains, Phase III (KMG-III): the genomes of soil and plant-associated and newly described type strains.</title>
        <authorList>
            <person name="Whitman W."/>
        </authorList>
    </citation>
    <scope>NUCLEOTIDE SEQUENCE [LARGE SCALE GENOMIC DNA]</scope>
    <source>
        <strain evidence="1 2">CECT 7948</strain>
    </source>
</reference>
<gene>
    <name evidence="1" type="ORF">DFQ09_106165</name>
</gene>
<protein>
    <submittedName>
        <fullName evidence="1">Uncharacterized protein</fullName>
    </submittedName>
</protein>
<dbReference type="Proteomes" id="UP000256919">
    <property type="component" value="Unassembled WGS sequence"/>
</dbReference>
<comment type="caution">
    <text evidence="1">The sequence shown here is derived from an EMBL/GenBank/DDBJ whole genome shotgun (WGS) entry which is preliminary data.</text>
</comment>
<evidence type="ECO:0000313" key="1">
    <source>
        <dbReference type="EMBL" id="REE08698.1"/>
    </source>
</evidence>
<sequence length="37" mass="4510">MFKKKDEMHHFLNLDTKKSCRFTFNCYIATLKLNELT</sequence>
<proteinExistence type="predicted"/>
<organism evidence="1 2">
    <name type="scientific">Winogradskyella pacifica</name>
    <dbReference type="NCBI Taxonomy" id="664642"/>
    <lineage>
        <taxon>Bacteria</taxon>
        <taxon>Pseudomonadati</taxon>
        <taxon>Bacteroidota</taxon>
        <taxon>Flavobacteriia</taxon>
        <taxon>Flavobacteriales</taxon>
        <taxon>Flavobacteriaceae</taxon>
        <taxon>Winogradskyella</taxon>
    </lineage>
</organism>
<accession>A0A3D9LN27</accession>
<evidence type="ECO:0000313" key="2">
    <source>
        <dbReference type="Proteomes" id="UP000256919"/>
    </source>
</evidence>
<keyword evidence="2" id="KW-1185">Reference proteome</keyword>
<dbReference type="AlphaFoldDB" id="A0A3D9LN27"/>
<name>A0A3D9LN27_9FLAO</name>